<dbReference type="PANTHER" id="PTHR33916:SF1">
    <property type="entry name" value="EXPANSIN-LIKE EG45 DOMAIN-CONTAINING PROTEIN"/>
    <property type="match status" value="1"/>
</dbReference>
<reference evidence="2" key="1">
    <citation type="submission" date="2020-06" db="EMBL/GenBank/DDBJ databases">
        <authorList>
            <person name="Li T."/>
            <person name="Hu X."/>
            <person name="Zhang T."/>
            <person name="Song X."/>
            <person name="Zhang H."/>
            <person name="Dai N."/>
            <person name="Sheng W."/>
            <person name="Hou X."/>
            <person name="Wei L."/>
        </authorList>
    </citation>
    <scope>NUCLEOTIDE SEQUENCE</scope>
    <source>
        <strain evidence="2">KEN1</strain>
        <tissue evidence="2">Leaf</tissue>
    </source>
</reference>
<dbReference type="AlphaFoldDB" id="A0AAW2XX50"/>
<dbReference type="EMBL" id="JACGWN010000003">
    <property type="protein sequence ID" value="KAL0456330.1"/>
    <property type="molecule type" value="Genomic_DNA"/>
</dbReference>
<gene>
    <name evidence="2" type="ORF">Slati_0972200</name>
</gene>
<feature type="domain" description="DUF7705" evidence="1">
    <location>
        <begin position="124"/>
        <end position="341"/>
    </location>
</feature>
<evidence type="ECO:0000259" key="1">
    <source>
        <dbReference type="Pfam" id="PF24804"/>
    </source>
</evidence>
<protein>
    <recommendedName>
        <fullName evidence="1">DUF7705 domain-containing protein</fullName>
    </recommendedName>
</protein>
<dbReference type="InterPro" id="IPR056122">
    <property type="entry name" value="DUF7705"/>
</dbReference>
<accession>A0AAW2XX50</accession>
<name>A0AAW2XX50_9LAMI</name>
<evidence type="ECO:0000313" key="2">
    <source>
        <dbReference type="EMBL" id="KAL0456330.1"/>
    </source>
</evidence>
<proteinExistence type="predicted"/>
<sequence>MNITITTNSHPDSILVFLRSSVRNDDGILLAVTVVYLGDRSSSSCCWPAASFSSFNNSIIRRKFICVSDGGARNEEPECTICVWKLGISAMKLAWKRQTWAAQEWMTVLIFTAQLLSGVFVDKGSTCGVHQKVKELDNRLGADPDIYAAEKELFLGSLCEVPDSVEPWYFWMIMLKNGNFDKNTTLCPENGKKVPKIVTDRSFPCFGEGCMNQPLVYHNQSKMVVFSDNNVSLVGGYYGTYDLDANLSAGVADKSFFSVTWQKNFSTSSWILSHKLTTSSKYPWLMLYLRADAANGFNGGYHYNGRGIMTKLPESPNFKVRLTLDVKQGGGANSQFYLLDMEVVG</sequence>
<reference evidence="2" key="2">
    <citation type="journal article" date="2024" name="Plant">
        <title>Genomic evolution and insights into agronomic trait innovations of Sesamum species.</title>
        <authorList>
            <person name="Miao H."/>
            <person name="Wang L."/>
            <person name="Qu L."/>
            <person name="Liu H."/>
            <person name="Sun Y."/>
            <person name="Le M."/>
            <person name="Wang Q."/>
            <person name="Wei S."/>
            <person name="Zheng Y."/>
            <person name="Lin W."/>
            <person name="Duan Y."/>
            <person name="Cao H."/>
            <person name="Xiong S."/>
            <person name="Wang X."/>
            <person name="Wei L."/>
            <person name="Li C."/>
            <person name="Ma Q."/>
            <person name="Ju M."/>
            <person name="Zhao R."/>
            <person name="Li G."/>
            <person name="Mu C."/>
            <person name="Tian Q."/>
            <person name="Mei H."/>
            <person name="Zhang T."/>
            <person name="Gao T."/>
            <person name="Zhang H."/>
        </authorList>
    </citation>
    <scope>NUCLEOTIDE SEQUENCE</scope>
    <source>
        <strain evidence="2">KEN1</strain>
    </source>
</reference>
<comment type="caution">
    <text evidence="2">The sequence shown here is derived from an EMBL/GenBank/DDBJ whole genome shotgun (WGS) entry which is preliminary data.</text>
</comment>
<dbReference type="Pfam" id="PF24804">
    <property type="entry name" value="DUF7705"/>
    <property type="match status" value="1"/>
</dbReference>
<organism evidence="2">
    <name type="scientific">Sesamum latifolium</name>
    <dbReference type="NCBI Taxonomy" id="2727402"/>
    <lineage>
        <taxon>Eukaryota</taxon>
        <taxon>Viridiplantae</taxon>
        <taxon>Streptophyta</taxon>
        <taxon>Embryophyta</taxon>
        <taxon>Tracheophyta</taxon>
        <taxon>Spermatophyta</taxon>
        <taxon>Magnoliopsida</taxon>
        <taxon>eudicotyledons</taxon>
        <taxon>Gunneridae</taxon>
        <taxon>Pentapetalae</taxon>
        <taxon>asterids</taxon>
        <taxon>lamiids</taxon>
        <taxon>Lamiales</taxon>
        <taxon>Pedaliaceae</taxon>
        <taxon>Sesamum</taxon>
    </lineage>
</organism>
<dbReference type="PANTHER" id="PTHR33916">
    <property type="entry name" value="EXPANSIN-LIKE EG45 DOMAIN-CONTAINING PROTEIN"/>
    <property type="match status" value="1"/>
</dbReference>